<protein>
    <submittedName>
        <fullName evidence="1">YHS domain-containing (Seleno)protein</fullName>
    </submittedName>
</protein>
<name>A0ABV7FM80_9ALTE</name>
<keyword evidence="2" id="KW-1185">Reference proteome</keyword>
<evidence type="ECO:0000313" key="1">
    <source>
        <dbReference type="EMBL" id="MFC3120868.1"/>
    </source>
</evidence>
<evidence type="ECO:0000313" key="2">
    <source>
        <dbReference type="Proteomes" id="UP001595478"/>
    </source>
</evidence>
<dbReference type="EMBL" id="JBHRSW010000006">
    <property type="protein sequence ID" value="MFC3120868.1"/>
    <property type="molecule type" value="Genomic_DNA"/>
</dbReference>
<sequence>MPSKLITIFAVVIAFTVTSCGLIPSQAKSSIDAVNVDETRTAIKGYDPVAYFTESKPVQGDKQFSAEHNGAVYYFASAKHQSLFKGNPDKYAPQYGGYCAFGVSKEKKFDTDPTAWAIVDDKLYLNLNAKVQSRWVLNKEELISDANDIWTDIENTPASEL</sequence>
<organism evidence="1 2">
    <name type="scientific">Agaribacter flavus</name>
    <dbReference type="NCBI Taxonomy" id="1902781"/>
    <lineage>
        <taxon>Bacteria</taxon>
        <taxon>Pseudomonadati</taxon>
        <taxon>Pseudomonadota</taxon>
        <taxon>Gammaproteobacteria</taxon>
        <taxon>Alteromonadales</taxon>
        <taxon>Alteromonadaceae</taxon>
        <taxon>Agaribacter</taxon>
    </lineage>
</organism>
<reference evidence="2" key="1">
    <citation type="journal article" date="2019" name="Int. J. Syst. Evol. Microbiol.">
        <title>The Global Catalogue of Microorganisms (GCM) 10K type strain sequencing project: providing services to taxonomists for standard genome sequencing and annotation.</title>
        <authorList>
            <consortium name="The Broad Institute Genomics Platform"/>
            <consortium name="The Broad Institute Genome Sequencing Center for Infectious Disease"/>
            <person name="Wu L."/>
            <person name="Ma J."/>
        </authorList>
    </citation>
    <scope>NUCLEOTIDE SEQUENCE [LARGE SCALE GENOMIC DNA]</scope>
    <source>
        <strain evidence="2">KCTC 52473</strain>
    </source>
</reference>
<comment type="caution">
    <text evidence="1">The sequence shown here is derived from an EMBL/GenBank/DDBJ whole genome shotgun (WGS) entry which is preliminary data.</text>
</comment>
<dbReference type="Proteomes" id="UP001595478">
    <property type="component" value="Unassembled WGS sequence"/>
</dbReference>
<dbReference type="RefSeq" id="WP_376919011.1">
    <property type="nucleotide sequence ID" value="NZ_JBHRSW010000006.1"/>
</dbReference>
<dbReference type="PROSITE" id="PS51257">
    <property type="entry name" value="PROKAR_LIPOPROTEIN"/>
    <property type="match status" value="1"/>
</dbReference>
<gene>
    <name evidence="1" type="ORF">ACFOHL_04510</name>
</gene>
<accession>A0ABV7FM80</accession>
<proteinExistence type="predicted"/>
<dbReference type="NCBIfam" id="NF041384">
    <property type="entry name" value="YHS_seleno_dom"/>
    <property type="match status" value="1"/>
</dbReference>